<dbReference type="EMBL" id="JAFLQZ010000012">
    <property type="protein sequence ID" value="MBO0359669.1"/>
    <property type="molecule type" value="Genomic_DNA"/>
</dbReference>
<feature type="domain" description="Imm33-like" evidence="1">
    <location>
        <begin position="10"/>
        <end position="114"/>
    </location>
</feature>
<evidence type="ECO:0000259" key="1">
    <source>
        <dbReference type="Pfam" id="PF24719"/>
    </source>
</evidence>
<keyword evidence="3" id="KW-1185">Reference proteome</keyword>
<gene>
    <name evidence="2" type="ORF">J0X19_17040</name>
</gene>
<dbReference type="Proteomes" id="UP000664144">
    <property type="component" value="Unassembled WGS sequence"/>
</dbReference>
<proteinExistence type="predicted"/>
<dbReference type="RefSeq" id="WP_206985626.1">
    <property type="nucleotide sequence ID" value="NZ_JAFLQZ010000012.1"/>
</dbReference>
<evidence type="ECO:0000313" key="3">
    <source>
        <dbReference type="Proteomes" id="UP000664144"/>
    </source>
</evidence>
<name>A0A939EXI3_9BACT</name>
<sequence>MSDWNNIQHQQKAICDKLKIDWIPVDINAMIAFNESLLLDILPINGLRHPKTDNIDGWYLWSGGEIPQDDNNFFKPIHVGHLIEQRPIVLKYLGLPAGWRFQIDDNGYEDIWFDKSILNI</sequence>
<dbReference type="InterPro" id="IPR056509">
    <property type="entry name" value="Imm33-like"/>
</dbReference>
<protein>
    <recommendedName>
        <fullName evidence="1">Imm33-like domain-containing protein</fullName>
    </recommendedName>
</protein>
<reference evidence="2" key="1">
    <citation type="submission" date="2021-03" db="EMBL/GenBank/DDBJ databases">
        <authorList>
            <person name="Kim M.K."/>
        </authorList>
    </citation>
    <scope>NUCLEOTIDE SEQUENCE</scope>
    <source>
        <strain evidence="2">BT186</strain>
    </source>
</reference>
<dbReference type="Pfam" id="PF24719">
    <property type="entry name" value="Imm33-like"/>
    <property type="match status" value="1"/>
</dbReference>
<organism evidence="2 3">
    <name type="scientific">Hymenobacter telluris</name>
    <dbReference type="NCBI Taxonomy" id="2816474"/>
    <lineage>
        <taxon>Bacteria</taxon>
        <taxon>Pseudomonadati</taxon>
        <taxon>Bacteroidota</taxon>
        <taxon>Cytophagia</taxon>
        <taxon>Cytophagales</taxon>
        <taxon>Hymenobacteraceae</taxon>
        <taxon>Hymenobacter</taxon>
    </lineage>
</organism>
<dbReference type="AlphaFoldDB" id="A0A939EXI3"/>
<comment type="caution">
    <text evidence="2">The sequence shown here is derived from an EMBL/GenBank/DDBJ whole genome shotgun (WGS) entry which is preliminary data.</text>
</comment>
<accession>A0A939EXI3</accession>
<evidence type="ECO:0000313" key="2">
    <source>
        <dbReference type="EMBL" id="MBO0359669.1"/>
    </source>
</evidence>